<evidence type="ECO:0000313" key="7">
    <source>
        <dbReference type="EMBL" id="MBD8505585.1"/>
    </source>
</evidence>
<organism evidence="7 8">
    <name type="scientific">Lolliginicoccus lacisalsi</name>
    <dbReference type="NCBI Taxonomy" id="2742202"/>
    <lineage>
        <taxon>Bacteria</taxon>
        <taxon>Bacillati</taxon>
        <taxon>Actinomycetota</taxon>
        <taxon>Actinomycetes</taxon>
        <taxon>Mycobacteriales</taxon>
        <taxon>Hoyosellaceae</taxon>
        <taxon>Lolliginicoccus</taxon>
    </lineage>
</organism>
<dbReference type="GO" id="GO:0016787">
    <property type="term" value="F:hydrolase activity"/>
    <property type="evidence" value="ECO:0007669"/>
    <property type="project" value="UniProtKB-KW"/>
</dbReference>
<keyword evidence="1" id="KW-0540">Nuclease</keyword>
<evidence type="ECO:0000313" key="8">
    <source>
        <dbReference type="Proteomes" id="UP000642993"/>
    </source>
</evidence>
<gene>
    <name evidence="7" type="ORF">HT102_03670</name>
</gene>
<dbReference type="Proteomes" id="UP000642993">
    <property type="component" value="Unassembled WGS sequence"/>
</dbReference>
<evidence type="ECO:0000256" key="2">
    <source>
        <dbReference type="ARBA" id="ARBA00022759"/>
    </source>
</evidence>
<protein>
    <submittedName>
        <fullName evidence="7">Very short patch repair endonuclease</fullName>
    </submittedName>
</protein>
<accession>A0A927JAI2</accession>
<keyword evidence="4" id="KW-0378">Hydrolase</keyword>
<dbReference type="AlphaFoldDB" id="A0A927JAI2"/>
<comment type="caution">
    <text evidence="7">The sequence shown here is derived from an EMBL/GenBank/DDBJ whole genome shotgun (WGS) entry which is preliminary data.</text>
</comment>
<dbReference type="GO" id="GO:0004519">
    <property type="term" value="F:endonuclease activity"/>
    <property type="evidence" value="ECO:0007669"/>
    <property type="project" value="UniProtKB-KW"/>
</dbReference>
<keyword evidence="5" id="KW-0234">DNA repair</keyword>
<proteinExistence type="inferred from homology"/>
<dbReference type="Pfam" id="PF03852">
    <property type="entry name" value="Vsr"/>
    <property type="match status" value="1"/>
</dbReference>
<dbReference type="GO" id="GO:0006298">
    <property type="term" value="P:mismatch repair"/>
    <property type="evidence" value="ECO:0007669"/>
    <property type="project" value="InterPro"/>
</dbReference>
<dbReference type="SUPFAM" id="SSF52980">
    <property type="entry name" value="Restriction endonuclease-like"/>
    <property type="match status" value="1"/>
</dbReference>
<keyword evidence="8" id="KW-1185">Reference proteome</keyword>
<reference evidence="7" key="1">
    <citation type="submission" date="2020-09" db="EMBL/GenBank/DDBJ databases">
        <title>Hoyosella lacisalsi sp. nov., a halotolerant actinobacterium isolated from soil of Lake Gudzhirganskoe.</title>
        <authorList>
            <person name="Yang Q."/>
            <person name="Guo P.Y."/>
            <person name="Liu S.W."/>
            <person name="Li F.N."/>
            <person name="Sun C.H."/>
        </authorList>
    </citation>
    <scope>NUCLEOTIDE SEQUENCE</scope>
    <source>
        <strain evidence="7">G463</strain>
    </source>
</reference>
<dbReference type="CDD" id="cd00221">
    <property type="entry name" value="Vsr"/>
    <property type="match status" value="1"/>
</dbReference>
<dbReference type="InterPro" id="IPR011335">
    <property type="entry name" value="Restrct_endonuc-II-like"/>
</dbReference>
<comment type="similarity">
    <text evidence="6">Belongs to the Vsr family.</text>
</comment>
<evidence type="ECO:0000256" key="6">
    <source>
        <dbReference type="ARBA" id="ARBA00029466"/>
    </source>
</evidence>
<keyword evidence="2 7" id="KW-0255">Endonuclease</keyword>
<evidence type="ECO:0000256" key="4">
    <source>
        <dbReference type="ARBA" id="ARBA00022801"/>
    </source>
</evidence>
<evidence type="ECO:0000256" key="1">
    <source>
        <dbReference type="ARBA" id="ARBA00022722"/>
    </source>
</evidence>
<name>A0A927JAI2_9ACTN</name>
<dbReference type="InterPro" id="IPR004603">
    <property type="entry name" value="DNA_mismatch_endonuc_vsr"/>
</dbReference>
<dbReference type="Gene3D" id="3.40.960.10">
    <property type="entry name" value="VSR Endonuclease"/>
    <property type="match status" value="1"/>
</dbReference>
<evidence type="ECO:0000256" key="3">
    <source>
        <dbReference type="ARBA" id="ARBA00022763"/>
    </source>
</evidence>
<keyword evidence="3" id="KW-0227">DNA damage</keyword>
<dbReference type="NCBIfam" id="TIGR00632">
    <property type="entry name" value="vsr"/>
    <property type="match status" value="1"/>
</dbReference>
<sequence length="130" mass="15084">MARIRGKDTGPELALRRALFAEGLRYRVRYRPFPENRRMSVDVAFTRLRIAVEVRGCYWHGCPDHYRQASSNVTYWSGKIAGNVARDERKERLLEERGWSLIVVWEHERLGDAVERVLGAVREARGAVES</sequence>
<evidence type="ECO:0000256" key="5">
    <source>
        <dbReference type="ARBA" id="ARBA00023204"/>
    </source>
</evidence>
<dbReference type="EMBL" id="JACYWE010000002">
    <property type="protein sequence ID" value="MBD8505585.1"/>
    <property type="molecule type" value="Genomic_DNA"/>
</dbReference>